<reference evidence="2 3" key="1">
    <citation type="journal article" date="2016" name="Sci. Rep.">
        <title>Insights into Adaptations to a Near-Obligate Nematode Endoparasitic Lifestyle from the Finished Genome of Drechmeria coniospora.</title>
        <authorList>
            <person name="Zhang L."/>
            <person name="Zhou Z."/>
            <person name="Guo Q."/>
            <person name="Fokkens L."/>
            <person name="Miskei M."/>
            <person name="Pocsi I."/>
            <person name="Zhang W."/>
            <person name="Chen M."/>
            <person name="Wang L."/>
            <person name="Sun Y."/>
            <person name="Donzelli B.G."/>
            <person name="Gibson D.M."/>
            <person name="Nelson D.R."/>
            <person name="Luo J.G."/>
            <person name="Rep M."/>
            <person name="Liu H."/>
            <person name="Yang S."/>
            <person name="Wang J."/>
            <person name="Krasnoff S.B."/>
            <person name="Xu Y."/>
            <person name="Molnar I."/>
            <person name="Lin M."/>
        </authorList>
    </citation>
    <scope>NUCLEOTIDE SEQUENCE [LARGE SCALE GENOMIC DNA]</scope>
    <source>
        <strain evidence="2 3">ARSEF 6962</strain>
    </source>
</reference>
<feature type="compositionally biased region" description="Low complexity" evidence="1">
    <location>
        <begin position="74"/>
        <end position="84"/>
    </location>
</feature>
<keyword evidence="3" id="KW-1185">Reference proteome</keyword>
<comment type="caution">
    <text evidence="2">The sequence shown here is derived from an EMBL/GenBank/DDBJ whole genome shotgun (WGS) entry which is preliminary data.</text>
</comment>
<dbReference type="Proteomes" id="UP000076580">
    <property type="component" value="Chromosome 03"/>
</dbReference>
<feature type="region of interest" description="Disordered" evidence="1">
    <location>
        <begin position="364"/>
        <end position="391"/>
    </location>
</feature>
<dbReference type="GeneID" id="63720319"/>
<feature type="compositionally biased region" description="Polar residues" evidence="1">
    <location>
        <begin position="166"/>
        <end position="179"/>
    </location>
</feature>
<evidence type="ECO:0000256" key="1">
    <source>
        <dbReference type="SAM" id="MobiDB-lite"/>
    </source>
</evidence>
<gene>
    <name evidence="2" type="ORF">DCS_07676</name>
</gene>
<feature type="region of interest" description="Disordered" evidence="1">
    <location>
        <begin position="432"/>
        <end position="475"/>
    </location>
</feature>
<dbReference type="InParanoid" id="A0A151GF76"/>
<accession>A0A151GF76</accession>
<feature type="region of interest" description="Disordered" evidence="1">
    <location>
        <begin position="605"/>
        <end position="645"/>
    </location>
</feature>
<feature type="compositionally biased region" description="Acidic residues" evidence="1">
    <location>
        <begin position="230"/>
        <end position="248"/>
    </location>
</feature>
<proteinExistence type="predicted"/>
<name>A0A151GF76_DRECN</name>
<feature type="region of interest" description="Disordered" evidence="1">
    <location>
        <begin position="217"/>
        <end position="250"/>
    </location>
</feature>
<dbReference type="EMBL" id="LAYC01000003">
    <property type="protein sequence ID" value="KYK55712.1"/>
    <property type="molecule type" value="Genomic_DNA"/>
</dbReference>
<organism evidence="2 3">
    <name type="scientific">Drechmeria coniospora</name>
    <name type="common">Nematophagous fungus</name>
    <name type="synonym">Meria coniospora</name>
    <dbReference type="NCBI Taxonomy" id="98403"/>
    <lineage>
        <taxon>Eukaryota</taxon>
        <taxon>Fungi</taxon>
        <taxon>Dikarya</taxon>
        <taxon>Ascomycota</taxon>
        <taxon>Pezizomycotina</taxon>
        <taxon>Sordariomycetes</taxon>
        <taxon>Hypocreomycetidae</taxon>
        <taxon>Hypocreales</taxon>
        <taxon>Ophiocordycipitaceae</taxon>
        <taxon>Drechmeria</taxon>
    </lineage>
</organism>
<sequence length="718" mass="78654">MPVAAERVADAETSEPPHVVGCAEVAQGHCRFVSSLRLRLLVITDEPPESRLFSGKRSRGKASRVNANDVSDVGSLPLTLPTPLGDDDDSIKKGTTDLDIISTGVSGESSTSTVIWRRDEPQAVQAQDDDGSADTRNVQDTRSKASVDNISGASTPDVLEARRVQIPSSQRAISCSTKSALRHGGDPPRSPFPDEALQGPAPKLVRFAGDLETKIPVRSSDDDFHSDMADAGDDAGDAEKNEDADDNDWQVSISGSSRLEEPAFWRMTESTLAAYTSMRGIQHDNDVDTKEWQNRFAEVARGLQRLEAQSSPEARARIGVLKERLVRIPRPSYEHLDDVSHDDKGGSGRRLPVSVVETMMNNARRQGQGNADDGRNLHLYDISDDEGDSRDGRISPCTFRLWADGVAAANAKKEARSEPDQTWAAISTMTRLGQKGGSRRNVPKPCRLDDETSRSSIPGADEALFRPQGVSPKPDTTVEVSLWQERMEEEAGRLGSVTGLGEVAVAGEALAVADDARSHTDAARWMLTSSWQEIVHEAIRKTDRPTLLDGVAVDQLEGEFRLCCRRLEDAWASAESSLKGKNMLTEKIRLRRTRVQHAARVVGTLQCRAREKQHEQHEQRRRRRHEAQGGGSGGHEEEDAVAAQKGRHHIEQYLRVMSAQAAEVEALTTRLWTEIGALVQADEGMDDTVRQMGRAIGIVGLEPEEMVDKIMAMGDEDA</sequence>
<dbReference type="STRING" id="98403.A0A151GF76"/>
<feature type="compositionally biased region" description="Basic and acidic residues" evidence="1">
    <location>
        <begin position="217"/>
        <end position="228"/>
    </location>
</feature>
<evidence type="ECO:0000313" key="3">
    <source>
        <dbReference type="Proteomes" id="UP000076580"/>
    </source>
</evidence>
<dbReference type="RefSeq" id="XP_040655064.1">
    <property type="nucleotide sequence ID" value="XM_040804960.1"/>
</dbReference>
<feature type="region of interest" description="Disordered" evidence="1">
    <location>
        <begin position="50"/>
        <end position="91"/>
    </location>
</feature>
<dbReference type="AlphaFoldDB" id="A0A151GF76"/>
<feature type="compositionally biased region" description="Basic and acidic residues" evidence="1">
    <location>
        <begin position="608"/>
        <end position="618"/>
    </location>
</feature>
<evidence type="ECO:0000313" key="2">
    <source>
        <dbReference type="EMBL" id="KYK55712.1"/>
    </source>
</evidence>
<protein>
    <submittedName>
        <fullName evidence="2">Uncharacterized protein</fullName>
    </submittedName>
</protein>
<feature type="region of interest" description="Disordered" evidence="1">
    <location>
        <begin position="118"/>
        <end position="196"/>
    </location>
</feature>